<dbReference type="RefSeq" id="WP_218267340.1">
    <property type="nucleotide sequence ID" value="NZ_CP077717.1"/>
</dbReference>
<accession>A0A8F5BNN6</accession>
<reference evidence="2" key="1">
    <citation type="journal article" date="2021" name="Environ. Microbiol.">
        <title>New insights into the diversity and evolution of the archaeal mobilome from three complete genomes of Saccharolobus shibatae.</title>
        <authorList>
            <person name="Medvedeva S."/>
            <person name="Brandt D."/>
            <person name="Cvirkaite-Krupovic V."/>
            <person name="Liu Y."/>
            <person name="Severinov K."/>
            <person name="Ishino S."/>
            <person name="Ishino Y."/>
            <person name="Prangishvili D."/>
            <person name="Kalinowski J."/>
            <person name="Krupovic M."/>
        </authorList>
    </citation>
    <scope>NUCLEOTIDE SEQUENCE</scope>
    <source>
        <strain evidence="2">B12</strain>
    </source>
</reference>
<name>A0A8F5BNN6_SACSH</name>
<dbReference type="InterPro" id="IPR007842">
    <property type="entry name" value="HEPN_dom"/>
</dbReference>
<evidence type="ECO:0000313" key="3">
    <source>
        <dbReference type="Proteomes" id="UP000694018"/>
    </source>
</evidence>
<evidence type="ECO:0000259" key="1">
    <source>
        <dbReference type="PROSITE" id="PS50910"/>
    </source>
</evidence>
<dbReference type="Pfam" id="PF05168">
    <property type="entry name" value="HEPN"/>
    <property type="match status" value="1"/>
</dbReference>
<proteinExistence type="predicted"/>
<evidence type="ECO:0000313" key="2">
    <source>
        <dbReference type="EMBL" id="QXJ28478.1"/>
    </source>
</evidence>
<gene>
    <name evidence="2" type="ORF">J5U23_01347</name>
</gene>
<dbReference type="KEGG" id="sshi:J5U23_01347"/>
<dbReference type="GeneID" id="65562937"/>
<dbReference type="Proteomes" id="UP000694018">
    <property type="component" value="Chromosome"/>
</dbReference>
<sequence>MIPRKYREFAKAYFTIAVRDIQRAKQALSLKDYPECFFYSQQSVEKSVKAMLEVKLVFKKEHDLVADASNYLQELGKDLDTVLDALDYLSGGWSISRYPVINGQDIKTPEEIITEEMCKQGIEYSEKVLKIAESFLRKYGII</sequence>
<feature type="domain" description="HEPN" evidence="1">
    <location>
        <begin position="14"/>
        <end position="128"/>
    </location>
</feature>
<organism evidence="2 3">
    <name type="scientific">Saccharolobus shibatae (strain ATCC 51178 / DSM 5389 / JCM 8931 / NBRC 15437 / B12)</name>
    <name type="common">Sulfolobus shibatae</name>
    <dbReference type="NCBI Taxonomy" id="523848"/>
    <lineage>
        <taxon>Archaea</taxon>
        <taxon>Thermoproteota</taxon>
        <taxon>Thermoprotei</taxon>
        <taxon>Sulfolobales</taxon>
        <taxon>Sulfolobaceae</taxon>
        <taxon>Saccharolobus</taxon>
    </lineage>
</organism>
<dbReference type="EMBL" id="CP077717">
    <property type="protein sequence ID" value="QXJ28478.1"/>
    <property type="molecule type" value="Genomic_DNA"/>
</dbReference>
<dbReference type="AlphaFoldDB" id="A0A8F5BNN6"/>
<dbReference type="SMART" id="SM00748">
    <property type="entry name" value="HEPN"/>
    <property type="match status" value="1"/>
</dbReference>
<dbReference type="OrthoDB" id="39590at2157"/>
<dbReference type="PROSITE" id="PS50910">
    <property type="entry name" value="HEPN"/>
    <property type="match status" value="1"/>
</dbReference>
<protein>
    <recommendedName>
        <fullName evidence="1">HEPN domain-containing protein</fullName>
    </recommendedName>
</protein>